<sequence length="237" mass="25712">MSCRTSRSDPIRAEPSRADPTQADPIRSGLVRSRVRLTGVGQAMAGRIAARGRGQTVNVERDPAKKRARGAEATPPACQVKTGEPGQYRTVLISTQRQSMHTTSLCFHSRTTLTHPRVTYFVRVTVNISDIIPPTRPPPPAVISARGASFSISSSASSTSLGDRQPMGGQRRVSLFLHCLGVSGRSSAESRKTLSYANYCRETTTAFWSGSRRSPRSIRCPPWPPDRRNGAADGHDA</sequence>
<protein>
    <submittedName>
        <fullName evidence="4">KH_dom_type_1 domain-containing protein</fullName>
    </submittedName>
</protein>
<gene>
    <name evidence="2" type="ORF">SBAD_LOCUS5789</name>
</gene>
<evidence type="ECO:0000313" key="4">
    <source>
        <dbReference type="WBParaSite" id="SBAD_0000601901-mRNA-1"/>
    </source>
</evidence>
<feature type="compositionally biased region" description="Basic and acidic residues" evidence="1">
    <location>
        <begin position="225"/>
        <end position="237"/>
    </location>
</feature>
<keyword evidence="3" id="KW-1185">Reference proteome</keyword>
<feature type="region of interest" description="Disordered" evidence="1">
    <location>
        <begin position="51"/>
        <end position="83"/>
    </location>
</feature>
<dbReference type="WBParaSite" id="SBAD_0000601901-mRNA-1">
    <property type="protein sequence ID" value="SBAD_0000601901-mRNA-1"/>
    <property type="gene ID" value="SBAD_0000601901"/>
</dbReference>
<dbReference type="AlphaFoldDB" id="A0A183IQ92"/>
<name>A0A183IQ92_9BILA</name>
<accession>A0A183IQ92</accession>
<feature type="region of interest" description="Disordered" evidence="1">
    <location>
        <begin position="211"/>
        <end position="237"/>
    </location>
</feature>
<feature type="compositionally biased region" description="Basic and acidic residues" evidence="1">
    <location>
        <begin position="1"/>
        <end position="17"/>
    </location>
</feature>
<feature type="region of interest" description="Disordered" evidence="1">
    <location>
        <begin position="1"/>
        <end position="28"/>
    </location>
</feature>
<reference evidence="2 3" key="2">
    <citation type="submission" date="2018-11" db="EMBL/GenBank/DDBJ databases">
        <authorList>
            <consortium name="Pathogen Informatics"/>
        </authorList>
    </citation>
    <scope>NUCLEOTIDE SEQUENCE [LARGE SCALE GENOMIC DNA]</scope>
</reference>
<evidence type="ECO:0000313" key="2">
    <source>
        <dbReference type="EMBL" id="VDP08309.1"/>
    </source>
</evidence>
<evidence type="ECO:0000313" key="3">
    <source>
        <dbReference type="Proteomes" id="UP000270296"/>
    </source>
</evidence>
<feature type="compositionally biased region" description="Low complexity" evidence="1">
    <location>
        <begin position="211"/>
        <end position="220"/>
    </location>
</feature>
<reference evidence="4" key="1">
    <citation type="submission" date="2016-06" db="UniProtKB">
        <authorList>
            <consortium name="WormBaseParasite"/>
        </authorList>
    </citation>
    <scope>IDENTIFICATION</scope>
</reference>
<evidence type="ECO:0000256" key="1">
    <source>
        <dbReference type="SAM" id="MobiDB-lite"/>
    </source>
</evidence>
<dbReference type="EMBL" id="UZAM01009249">
    <property type="protein sequence ID" value="VDP08309.1"/>
    <property type="molecule type" value="Genomic_DNA"/>
</dbReference>
<dbReference type="Proteomes" id="UP000270296">
    <property type="component" value="Unassembled WGS sequence"/>
</dbReference>
<organism evidence="4">
    <name type="scientific">Soboliphyme baturini</name>
    <dbReference type="NCBI Taxonomy" id="241478"/>
    <lineage>
        <taxon>Eukaryota</taxon>
        <taxon>Metazoa</taxon>
        <taxon>Ecdysozoa</taxon>
        <taxon>Nematoda</taxon>
        <taxon>Enoplea</taxon>
        <taxon>Dorylaimia</taxon>
        <taxon>Dioctophymatida</taxon>
        <taxon>Dioctophymatoidea</taxon>
        <taxon>Soboliphymatidae</taxon>
        <taxon>Soboliphyme</taxon>
    </lineage>
</organism>
<proteinExistence type="predicted"/>